<reference evidence="1" key="1">
    <citation type="submission" date="2019-05" db="EMBL/GenBank/DDBJ databases">
        <title>Revised genome assembly of Burkholderiaceae (previously Ralstonia) sp. PBA.</title>
        <authorList>
            <person name="Gan H.M."/>
        </authorList>
    </citation>
    <scope>NUCLEOTIDE SEQUENCE</scope>
    <source>
        <strain evidence="1">PBA</strain>
    </source>
</reference>
<dbReference type="Proteomes" id="UP000004277">
    <property type="component" value="Unassembled WGS sequence"/>
</dbReference>
<evidence type="ECO:0000313" key="2">
    <source>
        <dbReference type="Proteomes" id="UP000004277"/>
    </source>
</evidence>
<comment type="caution">
    <text evidence="1">The sequence shown here is derived from an EMBL/GenBank/DDBJ whole genome shotgun (WGS) entry which is preliminary data.</text>
</comment>
<name>A0ACD3SQH2_9BURK</name>
<protein>
    <submittedName>
        <fullName evidence="1">Uncharacterized protein</fullName>
    </submittedName>
</protein>
<accession>A0ACD3SQH2</accession>
<keyword evidence="2" id="KW-1185">Reference proteome</keyword>
<sequence length="93" mass="10415">MWLKDCAGGRPLVVGPLEKVGILPLIASVIITFTTTLGGKNLSFYWYIGAALGIWCYFLAFRFLEAAYLLQRAMMLLDATLAGWHERPFMSRA</sequence>
<proteinExistence type="predicted"/>
<evidence type="ECO:0000313" key="1">
    <source>
        <dbReference type="EMBL" id="TMS58386.1"/>
    </source>
</evidence>
<dbReference type="EMBL" id="AKCV02000015">
    <property type="protein sequence ID" value="TMS58386.1"/>
    <property type="molecule type" value="Genomic_DNA"/>
</dbReference>
<gene>
    <name evidence="1" type="ORF">MW7_006505</name>
</gene>
<organism evidence="1 2">
    <name type="scientific">Imbroritus primus</name>
    <dbReference type="NCBI Taxonomy" id="3058603"/>
    <lineage>
        <taxon>Bacteria</taxon>
        <taxon>Pseudomonadati</taxon>
        <taxon>Pseudomonadota</taxon>
        <taxon>Betaproteobacteria</taxon>
        <taxon>Burkholderiales</taxon>
        <taxon>Burkholderiaceae</taxon>
        <taxon>Imbroritus</taxon>
    </lineage>
</organism>